<dbReference type="AlphaFoldDB" id="A0A1J1JD58"/>
<reference evidence="1" key="1">
    <citation type="submission" date="2015-09" db="EMBL/GenBank/DDBJ databases">
        <authorList>
            <person name="Jackson K.R."/>
            <person name="Lunt B.L."/>
            <person name="Fisher J.N.B."/>
            <person name="Gardner A.V."/>
            <person name="Bailey M.E."/>
            <person name="Deus L.M."/>
            <person name="Earl A.S."/>
            <person name="Gibby P.D."/>
            <person name="Hartmann K.A."/>
            <person name="Liu J.E."/>
            <person name="Manci A.M."/>
            <person name="Nielsen D.A."/>
            <person name="Solomon M.B."/>
            <person name="Breakwell D.P."/>
            <person name="Burnett S.H."/>
            <person name="Grose J.H."/>
        </authorList>
    </citation>
    <scope>NUCLEOTIDE SEQUENCE</scope>
    <source>
        <strain evidence="1">7805</strain>
    </source>
</reference>
<proteinExistence type="predicted"/>
<protein>
    <submittedName>
        <fullName evidence="1">Uncharacterized protein</fullName>
    </submittedName>
</protein>
<dbReference type="EMBL" id="LO018304">
    <property type="protein sequence ID" value="CUM59331.1"/>
    <property type="molecule type" value="Genomic_DNA"/>
</dbReference>
<accession>A0A1J1JD58</accession>
<organism evidence="1">
    <name type="scientific">Planktothrix agardhii</name>
    <name type="common">Oscillatoria agardhii</name>
    <dbReference type="NCBI Taxonomy" id="1160"/>
    <lineage>
        <taxon>Bacteria</taxon>
        <taxon>Bacillati</taxon>
        <taxon>Cyanobacteriota</taxon>
        <taxon>Cyanophyceae</taxon>
        <taxon>Oscillatoriophycideae</taxon>
        <taxon>Oscillatoriales</taxon>
        <taxon>Microcoleaceae</taxon>
        <taxon>Planktothrix</taxon>
    </lineage>
</organism>
<evidence type="ECO:0000313" key="1">
    <source>
        <dbReference type="EMBL" id="CUM59331.1"/>
    </source>
</evidence>
<gene>
    <name evidence="1" type="ORF">PLAM_1364</name>
</gene>
<name>A0A1J1JD58_PLAAG</name>
<sequence length="45" mass="5192">MGNQHREVSKPVTLVYLEIESQGLVQQSFYPHPDFTEKPGFRTPC</sequence>